<comment type="caution">
    <text evidence="1">The sequence shown here is derived from an EMBL/GenBank/DDBJ whole genome shotgun (WGS) entry which is preliminary data.</text>
</comment>
<protein>
    <submittedName>
        <fullName evidence="1">Uncharacterized protein</fullName>
    </submittedName>
</protein>
<accession>A0ACB8QYE1</accession>
<name>A0ACB8QYE1_9AGAM</name>
<reference evidence="1" key="1">
    <citation type="submission" date="2021-02" db="EMBL/GenBank/DDBJ databases">
        <authorList>
            <consortium name="DOE Joint Genome Institute"/>
            <person name="Ahrendt S."/>
            <person name="Looney B.P."/>
            <person name="Miyauchi S."/>
            <person name="Morin E."/>
            <person name="Drula E."/>
            <person name="Courty P.E."/>
            <person name="Chicoki N."/>
            <person name="Fauchery L."/>
            <person name="Kohler A."/>
            <person name="Kuo A."/>
            <person name="Labutti K."/>
            <person name="Pangilinan J."/>
            <person name="Lipzen A."/>
            <person name="Riley R."/>
            <person name="Andreopoulos W."/>
            <person name="He G."/>
            <person name="Johnson J."/>
            <person name="Barry K.W."/>
            <person name="Grigoriev I.V."/>
            <person name="Nagy L."/>
            <person name="Hibbett D."/>
            <person name="Henrissat B."/>
            <person name="Matheny P.B."/>
            <person name="Labbe J."/>
            <person name="Martin F."/>
        </authorList>
    </citation>
    <scope>NUCLEOTIDE SEQUENCE</scope>
    <source>
        <strain evidence="1">EC-137</strain>
    </source>
</reference>
<keyword evidence="2" id="KW-1185">Reference proteome</keyword>
<dbReference type="EMBL" id="MU273469">
    <property type="protein sequence ID" value="KAI0036672.1"/>
    <property type="molecule type" value="Genomic_DNA"/>
</dbReference>
<evidence type="ECO:0000313" key="2">
    <source>
        <dbReference type="Proteomes" id="UP000814128"/>
    </source>
</evidence>
<evidence type="ECO:0000313" key="1">
    <source>
        <dbReference type="EMBL" id="KAI0036672.1"/>
    </source>
</evidence>
<reference evidence="1" key="2">
    <citation type="journal article" date="2022" name="New Phytol.">
        <title>Evolutionary transition to the ectomycorrhizal habit in the genomes of a hyperdiverse lineage of mushroom-forming fungi.</title>
        <authorList>
            <person name="Looney B."/>
            <person name="Miyauchi S."/>
            <person name="Morin E."/>
            <person name="Drula E."/>
            <person name="Courty P.E."/>
            <person name="Kohler A."/>
            <person name="Kuo A."/>
            <person name="LaButti K."/>
            <person name="Pangilinan J."/>
            <person name="Lipzen A."/>
            <person name="Riley R."/>
            <person name="Andreopoulos W."/>
            <person name="He G."/>
            <person name="Johnson J."/>
            <person name="Nolan M."/>
            <person name="Tritt A."/>
            <person name="Barry K.W."/>
            <person name="Grigoriev I.V."/>
            <person name="Nagy L.G."/>
            <person name="Hibbett D."/>
            <person name="Henrissat B."/>
            <person name="Matheny P.B."/>
            <person name="Labbe J."/>
            <person name="Martin F.M."/>
        </authorList>
    </citation>
    <scope>NUCLEOTIDE SEQUENCE</scope>
    <source>
        <strain evidence="1">EC-137</strain>
    </source>
</reference>
<dbReference type="Proteomes" id="UP000814128">
    <property type="component" value="Unassembled WGS sequence"/>
</dbReference>
<proteinExistence type="predicted"/>
<organism evidence="1 2">
    <name type="scientific">Vararia minispora EC-137</name>
    <dbReference type="NCBI Taxonomy" id="1314806"/>
    <lineage>
        <taxon>Eukaryota</taxon>
        <taxon>Fungi</taxon>
        <taxon>Dikarya</taxon>
        <taxon>Basidiomycota</taxon>
        <taxon>Agaricomycotina</taxon>
        <taxon>Agaricomycetes</taxon>
        <taxon>Russulales</taxon>
        <taxon>Lachnocladiaceae</taxon>
        <taxon>Vararia</taxon>
    </lineage>
</organism>
<gene>
    <name evidence="1" type="ORF">K488DRAFT_75882</name>
</gene>
<sequence length="291" mass="31785">MALLQVPLQYAHSFCAAPFHIPVSPAHVVTGASDGIGREFALQLAAHGFNVFLAARSAEKLEAVAREIQTSTSGKVKTEIFVIDFAHASDAQFGTLREALQAREVGVLVNNVGKSHEMPVDFVDTSAAEMEDIITINCTATVRITSYVAPSMASRRRGVIINIGSFAGAQPTPMLATYSASKAFLRTFSEALSAELGPYGVIVEHANTYFVVSAMSKIRKSTMTIPTPRDYVRSALNGLVQGSRAPYWSHAVIEAIMGLFPQRSISNYFHTMHKDIRKRALRKKERLAKKQ</sequence>